<protein>
    <submittedName>
        <fullName evidence="2">Uncharacterized protein</fullName>
    </submittedName>
</protein>
<organism evidence="2 3">
    <name type="scientific">Parasponia andersonii</name>
    <name type="common">Sponia andersonii</name>
    <dbReference type="NCBI Taxonomy" id="3476"/>
    <lineage>
        <taxon>Eukaryota</taxon>
        <taxon>Viridiplantae</taxon>
        <taxon>Streptophyta</taxon>
        <taxon>Embryophyta</taxon>
        <taxon>Tracheophyta</taxon>
        <taxon>Spermatophyta</taxon>
        <taxon>Magnoliopsida</taxon>
        <taxon>eudicotyledons</taxon>
        <taxon>Gunneridae</taxon>
        <taxon>Pentapetalae</taxon>
        <taxon>rosids</taxon>
        <taxon>fabids</taxon>
        <taxon>Rosales</taxon>
        <taxon>Cannabaceae</taxon>
        <taxon>Parasponia</taxon>
    </lineage>
</organism>
<dbReference type="Proteomes" id="UP000237105">
    <property type="component" value="Unassembled WGS sequence"/>
</dbReference>
<feature type="non-terminal residue" evidence="2">
    <location>
        <position position="164"/>
    </location>
</feature>
<feature type="compositionally biased region" description="Polar residues" evidence="1">
    <location>
        <begin position="48"/>
        <end position="60"/>
    </location>
</feature>
<dbReference type="OrthoDB" id="10458215at2759"/>
<evidence type="ECO:0000256" key="1">
    <source>
        <dbReference type="SAM" id="MobiDB-lite"/>
    </source>
</evidence>
<keyword evidence="3" id="KW-1185">Reference proteome</keyword>
<dbReference type="EMBL" id="JXTB01000281">
    <property type="protein sequence ID" value="PON48171.1"/>
    <property type="molecule type" value="Genomic_DNA"/>
</dbReference>
<accession>A0A2P5BH84</accession>
<comment type="caution">
    <text evidence="2">The sequence shown here is derived from an EMBL/GenBank/DDBJ whole genome shotgun (WGS) entry which is preliminary data.</text>
</comment>
<reference evidence="3" key="1">
    <citation type="submission" date="2016-06" db="EMBL/GenBank/DDBJ databases">
        <title>Parallel loss of symbiosis genes in relatives of nitrogen-fixing non-legume Parasponia.</title>
        <authorList>
            <person name="Van Velzen R."/>
            <person name="Holmer R."/>
            <person name="Bu F."/>
            <person name="Rutten L."/>
            <person name="Van Zeijl A."/>
            <person name="Liu W."/>
            <person name="Santuari L."/>
            <person name="Cao Q."/>
            <person name="Sharma T."/>
            <person name="Shen D."/>
            <person name="Roswanjaya Y."/>
            <person name="Wardhani T."/>
            <person name="Kalhor M.S."/>
            <person name="Jansen J."/>
            <person name="Van den Hoogen J."/>
            <person name="Gungor B."/>
            <person name="Hartog M."/>
            <person name="Hontelez J."/>
            <person name="Verver J."/>
            <person name="Yang W.-C."/>
            <person name="Schijlen E."/>
            <person name="Repin R."/>
            <person name="Schilthuizen M."/>
            <person name="Schranz E."/>
            <person name="Heidstra R."/>
            <person name="Miyata K."/>
            <person name="Fedorova E."/>
            <person name="Kohlen W."/>
            <person name="Bisseling T."/>
            <person name="Smit S."/>
            <person name="Geurts R."/>
        </authorList>
    </citation>
    <scope>NUCLEOTIDE SEQUENCE [LARGE SCALE GENOMIC DNA]</scope>
    <source>
        <strain evidence="3">cv. WU1-14</strain>
    </source>
</reference>
<sequence>MPETPKPSNSDPPPKLSANSLSPSKSLFFLSSTTPKFLKLNQLGPFPDTQNQSPAANSPFSDLLKTLTSPSSLLHTQTGFFPSTSNETLGSVRVGPGLISRATWRRDTVRSSVLSPNPLPNTVLWPFSSSNFAPSCPSISMAMEIRLIRGFKVELFKFYGVFPR</sequence>
<dbReference type="AlphaFoldDB" id="A0A2P5BH84"/>
<feature type="region of interest" description="Disordered" evidence="1">
    <location>
        <begin position="42"/>
        <end position="61"/>
    </location>
</feature>
<feature type="region of interest" description="Disordered" evidence="1">
    <location>
        <begin position="1"/>
        <end position="20"/>
    </location>
</feature>
<evidence type="ECO:0000313" key="3">
    <source>
        <dbReference type="Proteomes" id="UP000237105"/>
    </source>
</evidence>
<evidence type="ECO:0000313" key="2">
    <source>
        <dbReference type="EMBL" id="PON48171.1"/>
    </source>
</evidence>
<proteinExistence type="predicted"/>
<gene>
    <name evidence="2" type="ORF">PanWU01x14_239590</name>
</gene>
<name>A0A2P5BH84_PARAD</name>